<dbReference type="GO" id="GO:0032472">
    <property type="term" value="P:Golgi calcium ion transport"/>
    <property type="evidence" value="ECO:0007669"/>
    <property type="project" value="TreeGrafter"/>
</dbReference>
<keyword evidence="3 6" id="KW-0812">Transmembrane</keyword>
<accession>A0AAU9JN32</accession>
<comment type="subcellular location">
    <subcellularLocation>
        <location evidence="1 6">Membrane</location>
        <topology evidence="1 6">Multi-pass membrane protein</topology>
    </subcellularLocation>
</comment>
<comment type="caution">
    <text evidence="6">Lacks conserved residue(s) required for the propagation of feature annotation.</text>
</comment>
<dbReference type="GO" id="GO:0032468">
    <property type="term" value="P:Golgi calcium ion homeostasis"/>
    <property type="evidence" value="ECO:0007669"/>
    <property type="project" value="TreeGrafter"/>
</dbReference>
<evidence type="ECO:0000256" key="2">
    <source>
        <dbReference type="ARBA" id="ARBA00009190"/>
    </source>
</evidence>
<dbReference type="InterPro" id="IPR036259">
    <property type="entry name" value="MFS_trans_sf"/>
</dbReference>
<comment type="similarity">
    <text evidence="2 6">Belongs to the GDT1 family.</text>
</comment>
<dbReference type="AlphaFoldDB" id="A0AAU9JN32"/>
<evidence type="ECO:0000256" key="5">
    <source>
        <dbReference type="ARBA" id="ARBA00023136"/>
    </source>
</evidence>
<evidence type="ECO:0000256" key="3">
    <source>
        <dbReference type="ARBA" id="ARBA00022692"/>
    </source>
</evidence>
<evidence type="ECO:0000256" key="6">
    <source>
        <dbReference type="RuleBase" id="RU365102"/>
    </source>
</evidence>
<dbReference type="GO" id="GO:0015085">
    <property type="term" value="F:calcium ion transmembrane transporter activity"/>
    <property type="evidence" value="ECO:0007669"/>
    <property type="project" value="TreeGrafter"/>
</dbReference>
<evidence type="ECO:0000256" key="4">
    <source>
        <dbReference type="ARBA" id="ARBA00022989"/>
    </source>
</evidence>
<feature type="transmembrane region" description="Helical" evidence="6">
    <location>
        <begin position="170"/>
        <end position="191"/>
    </location>
</feature>
<gene>
    <name evidence="8" type="ORF">BSTOLATCC_MIC45771</name>
</gene>
<organism evidence="8 9">
    <name type="scientific">Blepharisma stoltei</name>
    <dbReference type="NCBI Taxonomy" id="1481888"/>
    <lineage>
        <taxon>Eukaryota</taxon>
        <taxon>Sar</taxon>
        <taxon>Alveolata</taxon>
        <taxon>Ciliophora</taxon>
        <taxon>Postciliodesmatophora</taxon>
        <taxon>Heterotrichea</taxon>
        <taxon>Heterotrichida</taxon>
        <taxon>Blepharismidae</taxon>
        <taxon>Blepharisma</taxon>
    </lineage>
</organism>
<name>A0AAU9JN32_9CILI</name>
<keyword evidence="4 6" id="KW-1133">Transmembrane helix</keyword>
<comment type="caution">
    <text evidence="8">The sequence shown here is derived from an EMBL/GenBank/DDBJ whole genome shotgun (WGS) entry which is preliminary data.</text>
</comment>
<keyword evidence="5 6" id="KW-0472">Membrane</keyword>
<reference evidence="8" key="1">
    <citation type="submission" date="2021-09" db="EMBL/GenBank/DDBJ databases">
        <authorList>
            <consortium name="AG Swart"/>
            <person name="Singh M."/>
            <person name="Singh A."/>
            <person name="Seah K."/>
            <person name="Emmerich C."/>
        </authorList>
    </citation>
    <scope>NUCLEOTIDE SEQUENCE</scope>
    <source>
        <strain evidence="8">ATCC30299</strain>
    </source>
</reference>
<dbReference type="PANTHER" id="PTHR12608:SF1">
    <property type="entry name" value="TRANSMEMBRANE PROTEIN 165"/>
    <property type="match status" value="1"/>
</dbReference>
<evidence type="ECO:0000313" key="9">
    <source>
        <dbReference type="Proteomes" id="UP001162131"/>
    </source>
</evidence>
<feature type="region of interest" description="Disordered" evidence="7">
    <location>
        <begin position="105"/>
        <end position="124"/>
    </location>
</feature>
<dbReference type="SUPFAM" id="SSF103473">
    <property type="entry name" value="MFS general substrate transporter"/>
    <property type="match status" value="1"/>
</dbReference>
<dbReference type="GO" id="GO:0005384">
    <property type="term" value="F:manganese ion transmembrane transporter activity"/>
    <property type="evidence" value="ECO:0007669"/>
    <property type="project" value="TreeGrafter"/>
</dbReference>
<sequence>MALTSTVTSTPIEAIASSFLAVFLAEIGDRTFFIIAVMAMKNSRSAVFLGNQVTESVIAIIAAFIGAAAVKLIDPLYIQIASCVMFLVYAILSFYEAYHGEGDSDSEKKDPLLEESGAGEQANDQLLTESPQRMSWMKVFWKTAIMVFLAEWGDKSNTTIISLSALSDPILVAIGAIIGFAAIGLIGVLVGKLIEKYISEKTVKIAAGVLFLIFAGFALLMIFYDYEL</sequence>
<dbReference type="EMBL" id="CAJZBQ010000045">
    <property type="protein sequence ID" value="CAG9328316.1"/>
    <property type="molecule type" value="Genomic_DNA"/>
</dbReference>
<dbReference type="GO" id="GO:0005794">
    <property type="term" value="C:Golgi apparatus"/>
    <property type="evidence" value="ECO:0007669"/>
    <property type="project" value="TreeGrafter"/>
</dbReference>
<protein>
    <recommendedName>
        <fullName evidence="6">GDT1 family protein</fullName>
    </recommendedName>
</protein>
<dbReference type="GO" id="GO:0016020">
    <property type="term" value="C:membrane"/>
    <property type="evidence" value="ECO:0007669"/>
    <property type="project" value="UniProtKB-SubCell"/>
</dbReference>
<proteinExistence type="inferred from homology"/>
<evidence type="ECO:0000256" key="7">
    <source>
        <dbReference type="SAM" id="MobiDB-lite"/>
    </source>
</evidence>
<dbReference type="InterPro" id="IPR001727">
    <property type="entry name" value="GDT1-like"/>
</dbReference>
<feature type="transmembrane region" description="Helical" evidence="6">
    <location>
        <begin position="76"/>
        <end position="98"/>
    </location>
</feature>
<evidence type="ECO:0000256" key="1">
    <source>
        <dbReference type="ARBA" id="ARBA00004141"/>
    </source>
</evidence>
<feature type="transmembrane region" description="Helical" evidence="6">
    <location>
        <begin position="46"/>
        <end position="70"/>
    </location>
</feature>
<dbReference type="PANTHER" id="PTHR12608">
    <property type="entry name" value="TRANSMEMBRANE PROTEIN HTP-1 RELATED"/>
    <property type="match status" value="1"/>
</dbReference>
<feature type="transmembrane region" description="Helical" evidence="6">
    <location>
        <begin position="203"/>
        <end position="224"/>
    </location>
</feature>
<dbReference type="Proteomes" id="UP001162131">
    <property type="component" value="Unassembled WGS sequence"/>
</dbReference>
<keyword evidence="9" id="KW-1185">Reference proteome</keyword>
<evidence type="ECO:0000313" key="8">
    <source>
        <dbReference type="EMBL" id="CAG9328316.1"/>
    </source>
</evidence>
<dbReference type="Pfam" id="PF01169">
    <property type="entry name" value="GDT1"/>
    <property type="match status" value="2"/>
</dbReference>